<reference evidence="5" key="1">
    <citation type="submission" date="2021-01" db="EMBL/GenBank/DDBJ databases">
        <title>Adiantum capillus-veneris genome.</title>
        <authorList>
            <person name="Fang Y."/>
            <person name="Liao Q."/>
        </authorList>
    </citation>
    <scope>NUCLEOTIDE SEQUENCE</scope>
    <source>
        <strain evidence="5">H3</strain>
        <tissue evidence="5">Leaf</tissue>
    </source>
</reference>
<gene>
    <name evidence="5" type="ORF">GOP47_0012427</name>
</gene>
<dbReference type="Gene3D" id="3.80.10.10">
    <property type="entry name" value="Ribonuclease Inhibitor"/>
    <property type="match status" value="2"/>
</dbReference>
<evidence type="ECO:0000256" key="4">
    <source>
        <dbReference type="ARBA" id="ARBA00022737"/>
    </source>
</evidence>
<dbReference type="PANTHER" id="PTHR24113">
    <property type="entry name" value="RAN GTPASE-ACTIVATING PROTEIN 1"/>
    <property type="match status" value="1"/>
</dbReference>
<proteinExistence type="predicted"/>
<dbReference type="OrthoDB" id="1893454at2759"/>
<dbReference type="InterPro" id="IPR001611">
    <property type="entry name" value="Leu-rich_rpt"/>
</dbReference>
<dbReference type="GO" id="GO:0048471">
    <property type="term" value="C:perinuclear region of cytoplasm"/>
    <property type="evidence" value="ECO:0007669"/>
    <property type="project" value="TreeGrafter"/>
</dbReference>
<dbReference type="InterPro" id="IPR027038">
    <property type="entry name" value="RanGap"/>
</dbReference>
<evidence type="ECO:0000313" key="6">
    <source>
        <dbReference type="Proteomes" id="UP000886520"/>
    </source>
</evidence>
<comment type="caution">
    <text evidence="5">The sequence shown here is derived from an EMBL/GenBank/DDBJ whole genome shotgun (WGS) entry which is preliminary data.</text>
</comment>
<dbReference type="PANTHER" id="PTHR24113:SF12">
    <property type="entry name" value="RAN GTPASE-ACTIVATING PROTEIN 1"/>
    <property type="match status" value="1"/>
</dbReference>
<dbReference type="Gene3D" id="3.30.710.10">
    <property type="entry name" value="Potassium Channel Kv1.1, Chain A"/>
    <property type="match status" value="1"/>
</dbReference>
<evidence type="ECO:0000256" key="1">
    <source>
        <dbReference type="ARBA" id="ARBA00004906"/>
    </source>
</evidence>
<comment type="pathway">
    <text evidence="1">Protein modification; protein ubiquitination.</text>
</comment>
<keyword evidence="6" id="KW-1185">Reference proteome</keyword>
<evidence type="ECO:0000256" key="3">
    <source>
        <dbReference type="ARBA" id="ARBA00022614"/>
    </source>
</evidence>
<dbReference type="EMBL" id="JABFUD020000012">
    <property type="protein sequence ID" value="KAI5072321.1"/>
    <property type="molecule type" value="Genomic_DNA"/>
</dbReference>
<accession>A0A9D4UQW6</accession>
<dbReference type="AlphaFoldDB" id="A0A9D4UQW6"/>
<dbReference type="SUPFAM" id="SSF54695">
    <property type="entry name" value="POZ domain"/>
    <property type="match status" value="1"/>
</dbReference>
<name>A0A9D4UQW6_ADICA</name>
<dbReference type="GO" id="GO:0031267">
    <property type="term" value="F:small GTPase binding"/>
    <property type="evidence" value="ECO:0007669"/>
    <property type="project" value="TreeGrafter"/>
</dbReference>
<dbReference type="GO" id="GO:0005829">
    <property type="term" value="C:cytosol"/>
    <property type="evidence" value="ECO:0007669"/>
    <property type="project" value="TreeGrafter"/>
</dbReference>
<dbReference type="InterPro" id="IPR011333">
    <property type="entry name" value="SKP1/BTB/POZ_sf"/>
</dbReference>
<dbReference type="Pfam" id="PF13516">
    <property type="entry name" value="LRR_6"/>
    <property type="match status" value="2"/>
</dbReference>
<dbReference type="Proteomes" id="UP000886520">
    <property type="component" value="Chromosome 12"/>
</dbReference>
<dbReference type="GO" id="GO:0005634">
    <property type="term" value="C:nucleus"/>
    <property type="evidence" value="ECO:0007669"/>
    <property type="project" value="TreeGrafter"/>
</dbReference>
<dbReference type="SMART" id="SM00368">
    <property type="entry name" value="LRR_RI"/>
    <property type="match status" value="4"/>
</dbReference>
<dbReference type="SUPFAM" id="SSF52047">
    <property type="entry name" value="RNI-like"/>
    <property type="match status" value="1"/>
</dbReference>
<keyword evidence="3" id="KW-0433">Leucine-rich repeat</keyword>
<keyword evidence="4" id="KW-0677">Repeat</keyword>
<organism evidence="5 6">
    <name type="scientific">Adiantum capillus-veneris</name>
    <name type="common">Maidenhair fern</name>
    <dbReference type="NCBI Taxonomy" id="13818"/>
    <lineage>
        <taxon>Eukaryota</taxon>
        <taxon>Viridiplantae</taxon>
        <taxon>Streptophyta</taxon>
        <taxon>Embryophyta</taxon>
        <taxon>Tracheophyta</taxon>
        <taxon>Polypodiopsida</taxon>
        <taxon>Polypodiidae</taxon>
        <taxon>Polypodiales</taxon>
        <taxon>Pteridineae</taxon>
        <taxon>Pteridaceae</taxon>
        <taxon>Vittarioideae</taxon>
        <taxon>Adiantum</taxon>
    </lineage>
</organism>
<protein>
    <submittedName>
        <fullName evidence="5">Uncharacterized protein</fullName>
    </submittedName>
</protein>
<dbReference type="GO" id="GO:0006913">
    <property type="term" value="P:nucleocytoplasmic transport"/>
    <property type="evidence" value="ECO:0007669"/>
    <property type="project" value="TreeGrafter"/>
</dbReference>
<keyword evidence="2" id="KW-0343">GTPase activation</keyword>
<dbReference type="GO" id="GO:0005096">
    <property type="term" value="F:GTPase activator activity"/>
    <property type="evidence" value="ECO:0007669"/>
    <property type="project" value="UniProtKB-KW"/>
</dbReference>
<sequence length="662" mass="74256">MLSLVACCHVELPTTTSRSLRMIKDQENVAPLISKHSSTEKPWKQKRKPAQTVKEVEIFEGKPVVPSPSLVELTPVEDGYIKIICMHESAFLVPRKVVDSFKCIDVILYSEVSFKERLENAIRFPDMSSQVMETVLRFVFTDHLNKLKAERYWGCETPRLVFQFEVTPNQAMDLIHAAHFLGVENLLNVAATMVAHNLQDVQDLSSLPPDLGWCIAEQLSVEDLFLAEERSDFLALNLDTEILWKKHCDNYCQEDIVPVSQSSAYPPYDAWEVTLGPPPTSWKSLCITEYLQQLADRQNGGDTERFLLEVSEKGQHVYSLLVHPVFWEWVIQGDTKLFVSYLSFFKNLLKLTLSALPLGKRSKDGTLPSSQLGCLLQSLPVLEFLDISDGGIGAEAAVALSSGLKEHKSLQILRLPYNNIETWGFSAIVQALPSVRTLKVFDVCDNGISAWVDWSVVEALQDAALEELVLEGNFKFICKPALFPMQPPPPPTSNSSNELNVLVEPSDVESSMKDLVMSGLPKGLKFLQYARCELNDIRTKVLVKSLTFLSRIQKLDLSGNKITSEGATSIFLWLQENGTLKELNLSNNYVTDSCSATLSRVISNHLSLEKLSLMENYSYGESNLNEVLTAAMERGMMIQPKNFTILLRFASITQGIRRLLKG</sequence>
<evidence type="ECO:0000256" key="2">
    <source>
        <dbReference type="ARBA" id="ARBA00022468"/>
    </source>
</evidence>
<dbReference type="InterPro" id="IPR032675">
    <property type="entry name" value="LRR_dom_sf"/>
</dbReference>
<evidence type="ECO:0000313" key="5">
    <source>
        <dbReference type="EMBL" id="KAI5072321.1"/>
    </source>
</evidence>